<comment type="caution">
    <text evidence="6">The sequence shown here is derived from an EMBL/GenBank/DDBJ whole genome shotgun (WGS) entry which is preliminary data.</text>
</comment>
<evidence type="ECO:0000256" key="1">
    <source>
        <dbReference type="ARBA" id="ARBA00004141"/>
    </source>
</evidence>
<dbReference type="Pfam" id="PF09685">
    <property type="entry name" value="MamF_MmsF"/>
    <property type="match status" value="1"/>
</dbReference>
<dbReference type="GO" id="GO:0016020">
    <property type="term" value="C:membrane"/>
    <property type="evidence" value="ECO:0007669"/>
    <property type="project" value="UniProtKB-SubCell"/>
</dbReference>
<sequence length="145" mass="15216">MASSTQDIDVENEPTAAVENDTGLDSNTAGALSYLFGMVSGLIFYLIEREDPFVRWHAAQSIAFTGVLLVAYTALTFLGTVVSVATFSGSTGGFLVGSLFSLVLGLVWLVAAVGGFVAWAYLMVKAYQGESPRLPIAAGIADRLA</sequence>
<evidence type="ECO:0000256" key="5">
    <source>
        <dbReference type="SAM" id="Phobius"/>
    </source>
</evidence>
<dbReference type="PANTHER" id="PTHR36460:SF1">
    <property type="entry name" value="UPF0132 DOMAIN PROTEIN (AFU_ORTHOLOGUE AFUA_3G10255)"/>
    <property type="match status" value="1"/>
</dbReference>
<evidence type="ECO:0000313" key="7">
    <source>
        <dbReference type="Proteomes" id="UP000011625"/>
    </source>
</evidence>
<gene>
    <name evidence="6" type="ORF">C450_02054</name>
</gene>
<protein>
    <recommendedName>
        <fullName evidence="8">DUF4870 domain-containing protein</fullName>
    </recommendedName>
</protein>
<reference evidence="6 7" key="1">
    <citation type="journal article" date="2014" name="PLoS Genet.">
        <title>Phylogenetically driven sequencing of extremely halophilic archaea reveals strategies for static and dynamic osmo-response.</title>
        <authorList>
            <person name="Becker E.A."/>
            <person name="Seitzer P.M."/>
            <person name="Tritt A."/>
            <person name="Larsen D."/>
            <person name="Krusor M."/>
            <person name="Yao A.I."/>
            <person name="Wu D."/>
            <person name="Madern D."/>
            <person name="Eisen J.A."/>
            <person name="Darling A.E."/>
            <person name="Facciotti M.T."/>
        </authorList>
    </citation>
    <scope>NUCLEOTIDE SEQUENCE [LARGE SCALE GENOMIC DNA]</scope>
    <source>
        <strain evidence="6 7">DSM 8989</strain>
    </source>
</reference>
<dbReference type="PATRIC" id="fig|1227456.3.peg.431"/>
<dbReference type="InterPro" id="IPR019109">
    <property type="entry name" value="MamF_MmsF"/>
</dbReference>
<keyword evidence="3 5" id="KW-1133">Transmembrane helix</keyword>
<dbReference type="AlphaFoldDB" id="M0NCG2"/>
<dbReference type="STRING" id="1227456.C450_02054"/>
<dbReference type="PANTHER" id="PTHR36460">
    <property type="entry name" value="UPF0132 DOMAIN PROTEIN (AFU_ORTHOLOGUE AFUA_3G10255)"/>
    <property type="match status" value="1"/>
</dbReference>
<evidence type="ECO:0000313" key="6">
    <source>
        <dbReference type="EMBL" id="EMA55511.1"/>
    </source>
</evidence>
<dbReference type="RefSeq" id="WP_005039377.1">
    <property type="nucleotide sequence ID" value="NZ_AOME01000013.1"/>
</dbReference>
<keyword evidence="4 5" id="KW-0472">Membrane</keyword>
<proteinExistence type="predicted"/>
<accession>M0NCG2</accession>
<organism evidence="6 7">
    <name type="scientific">Halococcus salifodinae DSM 8989</name>
    <dbReference type="NCBI Taxonomy" id="1227456"/>
    <lineage>
        <taxon>Archaea</taxon>
        <taxon>Methanobacteriati</taxon>
        <taxon>Methanobacteriota</taxon>
        <taxon>Stenosarchaea group</taxon>
        <taxon>Halobacteria</taxon>
        <taxon>Halobacteriales</taxon>
        <taxon>Halococcaceae</taxon>
        <taxon>Halococcus</taxon>
    </lineage>
</organism>
<dbReference type="Proteomes" id="UP000011625">
    <property type="component" value="Unassembled WGS sequence"/>
</dbReference>
<evidence type="ECO:0000256" key="3">
    <source>
        <dbReference type="ARBA" id="ARBA00022989"/>
    </source>
</evidence>
<dbReference type="OrthoDB" id="329551at2157"/>
<feature type="transmembrane region" description="Helical" evidence="5">
    <location>
        <begin position="29"/>
        <end position="47"/>
    </location>
</feature>
<dbReference type="EMBL" id="AOME01000013">
    <property type="protein sequence ID" value="EMA55511.1"/>
    <property type="molecule type" value="Genomic_DNA"/>
</dbReference>
<evidence type="ECO:0000256" key="2">
    <source>
        <dbReference type="ARBA" id="ARBA00022692"/>
    </source>
</evidence>
<evidence type="ECO:0008006" key="8">
    <source>
        <dbReference type="Google" id="ProtNLM"/>
    </source>
</evidence>
<keyword evidence="2 5" id="KW-0812">Transmembrane</keyword>
<feature type="transmembrane region" description="Helical" evidence="5">
    <location>
        <begin position="99"/>
        <end position="124"/>
    </location>
</feature>
<name>M0NCG2_9EURY</name>
<feature type="transmembrane region" description="Helical" evidence="5">
    <location>
        <begin position="59"/>
        <end position="87"/>
    </location>
</feature>
<evidence type="ECO:0000256" key="4">
    <source>
        <dbReference type="ARBA" id="ARBA00023136"/>
    </source>
</evidence>
<keyword evidence="7" id="KW-1185">Reference proteome</keyword>
<comment type="subcellular location">
    <subcellularLocation>
        <location evidence="1">Membrane</location>
        <topology evidence="1">Multi-pass membrane protein</topology>
    </subcellularLocation>
</comment>